<dbReference type="EMBL" id="LGSR01000029">
    <property type="protein sequence ID" value="KOS16869.1"/>
    <property type="molecule type" value="Genomic_DNA"/>
</dbReference>
<reference evidence="1 2" key="1">
    <citation type="submission" date="2015-07" db="EMBL/GenBank/DDBJ databases">
        <title>The genome of the fungus Escovopsis weberi, a specialized disease agent of ant agriculture.</title>
        <authorList>
            <person name="de Man T.J."/>
            <person name="Stajich J.E."/>
            <person name="Kubicek C.P."/>
            <person name="Chenthamara K."/>
            <person name="Atanasova L."/>
            <person name="Druzhinina I.S."/>
            <person name="Birnbaum S."/>
            <person name="Barribeau S.M."/>
            <person name="Teiling C."/>
            <person name="Suen G."/>
            <person name="Currie C."/>
            <person name="Gerardo N.M."/>
        </authorList>
    </citation>
    <scope>NUCLEOTIDE SEQUENCE [LARGE SCALE GENOMIC DNA]</scope>
</reference>
<evidence type="ECO:0000313" key="2">
    <source>
        <dbReference type="Proteomes" id="UP000053831"/>
    </source>
</evidence>
<proteinExistence type="predicted"/>
<gene>
    <name evidence="1" type="ORF">ESCO_004672</name>
</gene>
<sequence>MGRRAPRDDDEDADPTLVAYQAQKRILQLKRERDESVQAAVAEANALMEDLKSRVEAHVRDQQSQRASQQAQRVAQIMDLVEKRQDMELRMGEAVRRMHGQMSELADLMAVAYEGRLRDARSARSRPT</sequence>
<dbReference type="AlphaFoldDB" id="A0A0M9VRR0"/>
<dbReference type="OrthoDB" id="4923153at2759"/>
<dbReference type="Proteomes" id="UP000053831">
    <property type="component" value="Unassembled WGS sequence"/>
</dbReference>
<protein>
    <submittedName>
        <fullName evidence="1">Uncharacterized protein</fullName>
    </submittedName>
</protein>
<name>A0A0M9VRR0_ESCWE</name>
<organism evidence="1 2">
    <name type="scientific">Escovopsis weberi</name>
    <dbReference type="NCBI Taxonomy" id="150374"/>
    <lineage>
        <taxon>Eukaryota</taxon>
        <taxon>Fungi</taxon>
        <taxon>Dikarya</taxon>
        <taxon>Ascomycota</taxon>
        <taxon>Pezizomycotina</taxon>
        <taxon>Sordariomycetes</taxon>
        <taxon>Hypocreomycetidae</taxon>
        <taxon>Hypocreales</taxon>
        <taxon>Hypocreaceae</taxon>
        <taxon>Escovopsis</taxon>
    </lineage>
</organism>
<comment type="caution">
    <text evidence="1">The sequence shown here is derived from an EMBL/GenBank/DDBJ whole genome shotgun (WGS) entry which is preliminary data.</text>
</comment>
<evidence type="ECO:0000313" key="1">
    <source>
        <dbReference type="EMBL" id="KOS16869.1"/>
    </source>
</evidence>
<accession>A0A0M9VRR0</accession>
<keyword evidence="2" id="KW-1185">Reference proteome</keyword>